<evidence type="ECO:0000313" key="3">
    <source>
        <dbReference type="Proteomes" id="UP000267535"/>
    </source>
</evidence>
<feature type="region of interest" description="Disordered" evidence="1">
    <location>
        <begin position="451"/>
        <end position="471"/>
    </location>
</feature>
<dbReference type="AlphaFoldDB" id="A0A3P1STB3"/>
<gene>
    <name evidence="2" type="ORF">EHS89_04920</name>
</gene>
<dbReference type="Gene3D" id="2.120.10.30">
    <property type="entry name" value="TolB, C-terminal domain"/>
    <property type="match status" value="1"/>
</dbReference>
<dbReference type="OrthoDB" id="9801383at2"/>
<dbReference type="Pfam" id="PF05787">
    <property type="entry name" value="PhoX"/>
    <property type="match status" value="1"/>
</dbReference>
<dbReference type="InterPro" id="IPR006311">
    <property type="entry name" value="TAT_signal"/>
</dbReference>
<dbReference type="Proteomes" id="UP000267535">
    <property type="component" value="Unassembled WGS sequence"/>
</dbReference>
<accession>A0A3P1STB3</accession>
<evidence type="ECO:0000256" key="1">
    <source>
        <dbReference type="SAM" id="MobiDB-lite"/>
    </source>
</evidence>
<keyword evidence="3" id="KW-1185">Reference proteome</keyword>
<dbReference type="InterPro" id="IPR011042">
    <property type="entry name" value="6-blade_b-propeller_TolB-like"/>
</dbReference>
<dbReference type="PROSITE" id="PS51318">
    <property type="entry name" value="TAT"/>
    <property type="match status" value="1"/>
</dbReference>
<comment type="caution">
    <text evidence="2">The sequence shown here is derived from an EMBL/GenBank/DDBJ whole genome shotgun (WGS) entry which is preliminary data.</text>
</comment>
<proteinExistence type="predicted"/>
<name>A0A3P1STB3_9GAMM</name>
<dbReference type="PANTHER" id="PTHR35399:SF2">
    <property type="entry name" value="DUF839 DOMAIN-CONTAINING PROTEIN"/>
    <property type="match status" value="1"/>
</dbReference>
<protein>
    <submittedName>
        <fullName evidence="2">PhoX family phosphatase</fullName>
    </submittedName>
</protein>
<dbReference type="SUPFAM" id="SSF63829">
    <property type="entry name" value="Calcium-dependent phosphotriesterase"/>
    <property type="match status" value="1"/>
</dbReference>
<dbReference type="EMBL" id="RQXV01000002">
    <property type="protein sequence ID" value="RRD00437.1"/>
    <property type="molecule type" value="Genomic_DNA"/>
</dbReference>
<sequence>MIKDHLQADSAIKQEQDSDFSKMIDASLSRRRLLQGGATAMGLFLAANPMAQAIAASSHPESKLLGFRKIPTSTADTFVVPEGYIARPMISWGDPILSGAPAFNENGSQPSSAQAGQFGDNTDGMSFFPLSDDRALLAVNNEYTNYTLLFDHKGKALTADDVKKAQAAHGVSVFEIKRTDIGWEYIKDSSYNRRITANTEMMLTGPAAGHDLFKTSADRSGKKVLGTFNNCANGETPWGTYLTCEENFNGYFAKPEGEQDPHQKRYGIKSDSKYQWHQFDSRFDVSKEPNEPNRHGWVVEIDPMDPTSTPLKRTALGRFKHENAAVTVADNGHVVVYLGDDERGEHIYKFVSKNKYNASDKAGNRNLLEEGTLFVARFNAKEGEVKGTGEWIELTYGKNSLTRENGFNSQAEVMIFAREAATVVGATTMDRPEWVAVHPETKTVCCTLTNNKHRGRKDNQPVGGPNPRAANNYGQIVRWKESNGDNTSSTFKWDLFLVAGNPTVHKDFYAGSANITDENMFNSPDGLGFDQAGRLWIMTDGKYSNEGDFAGMGNNQVLVADPNTGEVRRFATGPIACELTGLTFSPDQRTVFIGVQHPGEKDQPSHFPAGGNRKPRSTIMVVQRKDGGIIGT</sequence>
<dbReference type="InterPro" id="IPR008557">
    <property type="entry name" value="PhoX"/>
</dbReference>
<organism evidence="2 3">
    <name type="scientific">Amphritea balenae</name>
    <dbReference type="NCBI Taxonomy" id="452629"/>
    <lineage>
        <taxon>Bacteria</taxon>
        <taxon>Pseudomonadati</taxon>
        <taxon>Pseudomonadota</taxon>
        <taxon>Gammaproteobacteria</taxon>
        <taxon>Oceanospirillales</taxon>
        <taxon>Oceanospirillaceae</taxon>
        <taxon>Amphritea</taxon>
    </lineage>
</organism>
<reference evidence="2 3" key="1">
    <citation type="submission" date="2018-11" db="EMBL/GenBank/DDBJ databases">
        <title>The draft genome sequence of Amphritea balenae JAMM 1525T.</title>
        <authorList>
            <person name="Fang Z."/>
            <person name="Zhang Y."/>
            <person name="Han X."/>
        </authorList>
    </citation>
    <scope>NUCLEOTIDE SEQUENCE [LARGE SCALE GENOMIC DNA]</scope>
    <source>
        <strain evidence="2 3">JAMM 1525</strain>
    </source>
</reference>
<dbReference type="RefSeq" id="WP_124925018.1">
    <property type="nucleotide sequence ID" value="NZ_BMOH01000003.1"/>
</dbReference>
<evidence type="ECO:0000313" key="2">
    <source>
        <dbReference type="EMBL" id="RRD00437.1"/>
    </source>
</evidence>
<dbReference type="PANTHER" id="PTHR35399">
    <property type="entry name" value="SLR8030 PROTEIN"/>
    <property type="match status" value="1"/>
</dbReference>